<name>A0A6C0CWC2_9ZZZZ</name>
<protein>
    <submittedName>
        <fullName evidence="1">Uncharacterized protein</fullName>
    </submittedName>
</protein>
<dbReference type="EMBL" id="MN739508">
    <property type="protein sequence ID" value="QHT09146.1"/>
    <property type="molecule type" value="Genomic_DNA"/>
</dbReference>
<accession>A0A6C0CWC2</accession>
<organism evidence="1">
    <name type="scientific">viral metagenome</name>
    <dbReference type="NCBI Taxonomy" id="1070528"/>
    <lineage>
        <taxon>unclassified sequences</taxon>
        <taxon>metagenomes</taxon>
        <taxon>organismal metagenomes</taxon>
    </lineage>
</organism>
<proteinExistence type="predicted"/>
<evidence type="ECO:0000313" key="1">
    <source>
        <dbReference type="EMBL" id="QHT09146.1"/>
    </source>
</evidence>
<dbReference type="AlphaFoldDB" id="A0A6C0CWC2"/>
<reference evidence="1" key="1">
    <citation type="journal article" date="2020" name="Nature">
        <title>Giant virus diversity and host interactions through global metagenomics.</title>
        <authorList>
            <person name="Schulz F."/>
            <person name="Roux S."/>
            <person name="Paez-Espino D."/>
            <person name="Jungbluth S."/>
            <person name="Walsh D.A."/>
            <person name="Denef V.J."/>
            <person name="McMahon K.D."/>
            <person name="Konstantinidis K.T."/>
            <person name="Eloe-Fadrosh E.A."/>
            <person name="Kyrpides N.C."/>
            <person name="Woyke T."/>
        </authorList>
    </citation>
    <scope>NUCLEOTIDE SEQUENCE</scope>
    <source>
        <strain evidence="1">GVMAG-M-3300023110-24</strain>
    </source>
</reference>
<sequence>MNNTKLDFPAIMSDGRSLTDYRSSCLLDLGSIVSKEDGEKIYTDNLYAKSLEYRNFLQNNGTQILSGIHNKLDKYYKCTNCPDYTTVYPKLLQVCGDNSNCTVMPVDEMGLGLVNQSKSLY</sequence>